<dbReference type="GO" id="GO:0005576">
    <property type="term" value="C:extracellular region"/>
    <property type="evidence" value="ECO:0007669"/>
    <property type="project" value="InterPro"/>
</dbReference>
<dbReference type="SUPFAM" id="SSF57546">
    <property type="entry name" value="Crisp domain-like"/>
    <property type="match status" value="1"/>
</dbReference>
<feature type="domain" description="ShKT" evidence="4">
    <location>
        <begin position="179"/>
        <end position="212"/>
    </location>
</feature>
<dbReference type="FunFam" id="3.40.33.10:FF:000005">
    <property type="entry name" value="Cysteine-rich secretory protein 2"/>
    <property type="match status" value="1"/>
</dbReference>
<dbReference type="EMBL" id="VZUB01050513">
    <property type="protein sequence ID" value="NXU81432.1"/>
    <property type="molecule type" value="Genomic_DNA"/>
</dbReference>
<evidence type="ECO:0000256" key="1">
    <source>
        <dbReference type="ARBA" id="ARBA00009923"/>
    </source>
</evidence>
<dbReference type="PROSITE" id="PS01010">
    <property type="entry name" value="CRISP_2"/>
    <property type="match status" value="1"/>
</dbReference>
<evidence type="ECO:0000256" key="3">
    <source>
        <dbReference type="PROSITE-ProRule" id="PRU01005"/>
    </source>
</evidence>
<protein>
    <submittedName>
        <fullName evidence="5">CRIS2 protein</fullName>
    </submittedName>
</protein>
<dbReference type="CDD" id="cd05383">
    <property type="entry name" value="CAP_CRISP"/>
    <property type="match status" value="1"/>
</dbReference>
<dbReference type="OrthoDB" id="737510at2759"/>
<dbReference type="Pfam" id="PF00188">
    <property type="entry name" value="CAP"/>
    <property type="match status" value="1"/>
</dbReference>
<comment type="similarity">
    <text evidence="1">Belongs to the CRISP family.</text>
</comment>
<name>A0A7L3NT01_9AVES</name>
<dbReference type="PANTHER" id="PTHR10334">
    <property type="entry name" value="CYSTEINE-RICH SECRETORY PROTEIN-RELATED"/>
    <property type="match status" value="1"/>
</dbReference>
<dbReference type="InterPro" id="IPR001283">
    <property type="entry name" value="CRISP-related"/>
</dbReference>
<dbReference type="FunFam" id="1.10.10.740:FF:000001">
    <property type="entry name" value="Cysteine-rich secretory protein 2"/>
    <property type="match status" value="1"/>
</dbReference>
<keyword evidence="6" id="KW-1185">Reference proteome</keyword>
<dbReference type="InterPro" id="IPR003582">
    <property type="entry name" value="ShKT_dom"/>
</dbReference>
<dbReference type="PRINTS" id="PR00837">
    <property type="entry name" value="V5TPXLIKE"/>
</dbReference>
<accession>A0A7L3NT01</accession>
<dbReference type="SUPFAM" id="SSF55797">
    <property type="entry name" value="PR-1-like"/>
    <property type="match status" value="1"/>
</dbReference>
<reference evidence="5 6" key="1">
    <citation type="submission" date="2019-09" db="EMBL/GenBank/DDBJ databases">
        <title>Bird 10,000 Genomes (B10K) Project - Family phase.</title>
        <authorList>
            <person name="Zhang G."/>
        </authorList>
    </citation>
    <scope>NUCLEOTIDE SEQUENCE [LARGE SCALE GENOMIC DNA]</scope>
    <source>
        <strain evidence="5">OUT-0002</strain>
    </source>
</reference>
<evidence type="ECO:0000256" key="2">
    <source>
        <dbReference type="ARBA" id="ARBA00023157"/>
    </source>
</evidence>
<dbReference type="PROSITE" id="PS01009">
    <property type="entry name" value="CRISP_1"/>
    <property type="match status" value="1"/>
</dbReference>
<dbReference type="InterPro" id="IPR035940">
    <property type="entry name" value="CAP_sf"/>
</dbReference>
<dbReference type="AlphaFoldDB" id="A0A7L3NT01"/>
<evidence type="ECO:0000259" key="4">
    <source>
        <dbReference type="PROSITE" id="PS51670"/>
    </source>
</evidence>
<organism evidence="5 6">
    <name type="scientific">Oreotrochilus melanogaster</name>
    <dbReference type="NCBI Taxonomy" id="689266"/>
    <lineage>
        <taxon>Eukaryota</taxon>
        <taxon>Metazoa</taxon>
        <taxon>Chordata</taxon>
        <taxon>Craniata</taxon>
        <taxon>Vertebrata</taxon>
        <taxon>Euteleostomi</taxon>
        <taxon>Archelosauria</taxon>
        <taxon>Archosauria</taxon>
        <taxon>Dinosauria</taxon>
        <taxon>Saurischia</taxon>
        <taxon>Theropoda</taxon>
        <taxon>Coelurosauria</taxon>
        <taxon>Aves</taxon>
        <taxon>Neognathae</taxon>
        <taxon>Neoaves</taxon>
        <taxon>Strisores</taxon>
        <taxon>Apodiformes</taxon>
        <taxon>Trochilidae</taxon>
        <taxon>Oreotrochilus</taxon>
    </lineage>
</organism>
<evidence type="ECO:0000313" key="6">
    <source>
        <dbReference type="Proteomes" id="UP000579904"/>
    </source>
</evidence>
<gene>
    <name evidence="5" type="primary">Crisp2</name>
    <name evidence="5" type="ORF">OREMEL_R11855</name>
</gene>
<dbReference type="InterPro" id="IPR018244">
    <property type="entry name" value="Allrgn_V5/Tpx1_CS"/>
</dbReference>
<comment type="caution">
    <text evidence="5">The sequence shown here is derived from an EMBL/GenBank/DDBJ whole genome shotgun (WGS) entry which is preliminary data.</text>
</comment>
<feature type="non-terminal residue" evidence="5">
    <location>
        <position position="217"/>
    </location>
</feature>
<feature type="non-terminal residue" evidence="5">
    <location>
        <position position="1"/>
    </location>
</feature>
<dbReference type="Gene3D" id="1.10.10.740">
    <property type="entry name" value="Crisp domain"/>
    <property type="match status" value="1"/>
</dbReference>
<keyword evidence="2 3" id="KW-1015">Disulfide bond</keyword>
<dbReference type="InterPro" id="IPR014044">
    <property type="entry name" value="CAP_dom"/>
</dbReference>
<feature type="disulfide bond" evidence="3">
    <location>
        <begin position="188"/>
        <end position="206"/>
    </location>
</feature>
<dbReference type="Proteomes" id="UP000579904">
    <property type="component" value="Unassembled WGS sequence"/>
</dbReference>
<dbReference type="InterPro" id="IPR034117">
    <property type="entry name" value="SCP_CRISP"/>
</dbReference>
<evidence type="ECO:0000313" key="5">
    <source>
        <dbReference type="EMBL" id="NXU81432.1"/>
    </source>
</evidence>
<dbReference type="SMART" id="SM00198">
    <property type="entry name" value="SCP"/>
    <property type="match status" value="1"/>
</dbReference>
<dbReference type="InterPro" id="IPR013871">
    <property type="entry name" value="Cysteine_rich_secretory"/>
</dbReference>
<dbReference type="PROSITE" id="PS51670">
    <property type="entry name" value="SHKT"/>
    <property type="match status" value="1"/>
</dbReference>
<proteinExistence type="inferred from homology"/>
<feature type="disulfide bond" evidence="3">
    <location>
        <begin position="197"/>
        <end position="210"/>
    </location>
</feature>
<comment type="caution">
    <text evidence="3">Lacks conserved residue(s) required for the propagation of feature annotation.</text>
</comment>
<dbReference type="InterPro" id="IPR042076">
    <property type="entry name" value="Crisp-like_dom"/>
</dbReference>
<dbReference type="Gene3D" id="3.40.33.10">
    <property type="entry name" value="CAP"/>
    <property type="match status" value="1"/>
</dbReference>
<sequence>LDDLSTSRADQKQLIVDKHNALRRAVNPPASDMMKMEWNTAAAENAQKWANQCTLRHSTAAMRATDKRCGENLYMSTAPSSWSRAIDAWYNEDKNFEYGTGANPQGSVIGHYTQLIWYNSYLIGCAVAYCPRNQFNYFYVCQYCPAGNNPMQIATPYKSGPKCADCPGHCDKGLCTNPCKYQDFFANCRNLKSLFGCNHSLVKEKCPASCRCTTQII</sequence>
<dbReference type="Pfam" id="PF08562">
    <property type="entry name" value="Crisp"/>
    <property type="match status" value="1"/>
</dbReference>